<proteinExistence type="predicted"/>
<evidence type="ECO:0000313" key="1">
    <source>
        <dbReference type="EMBL" id="ADN12987.1"/>
    </source>
</evidence>
<name>E0UDY3_GLOV7</name>
<dbReference type="EMBL" id="CP002198">
    <property type="protein sequence ID" value="ADN12987.1"/>
    <property type="molecule type" value="Genomic_DNA"/>
</dbReference>
<keyword evidence="2" id="KW-1185">Reference proteome</keyword>
<protein>
    <submittedName>
        <fullName evidence="1">Uncharacterized protein</fullName>
    </submittedName>
</protein>
<sequence length="168" mass="19245">MGSRFAIKTWDSSVEYWDLKTTSPTREVNPKQLIKKDALQQIRQQAPMQLIYGPSDSKSFSCLPVKKLGVFGIGLDPTKHIITRHETIEPPNVSPYNVFNRPTNTVRAVQWIQGSSNPQRVELATEVLREAVNKLVATLMESKEWDAILQALNKHWNCKYGKLSRMFF</sequence>
<accession>E0UDY3</accession>
<dbReference type="Proteomes" id="UP000008206">
    <property type="component" value="Chromosome"/>
</dbReference>
<evidence type="ECO:0000313" key="2">
    <source>
        <dbReference type="Proteomes" id="UP000008206"/>
    </source>
</evidence>
<dbReference type="RefSeq" id="WP_013321095.1">
    <property type="nucleotide sequence ID" value="NC_014501.1"/>
</dbReference>
<reference evidence="2" key="1">
    <citation type="journal article" date="2011" name="MBio">
        <title>Novel metabolic attributes of the genus Cyanothece, comprising a group of unicellular nitrogen-fixing Cyanobacteria.</title>
        <authorList>
            <person name="Bandyopadhyay A."/>
            <person name="Elvitigala T."/>
            <person name="Welsh E."/>
            <person name="Stockel J."/>
            <person name="Liberton M."/>
            <person name="Min H."/>
            <person name="Sherman L.A."/>
            <person name="Pakrasi H.B."/>
        </authorList>
    </citation>
    <scope>NUCLEOTIDE SEQUENCE [LARGE SCALE GENOMIC DNA]</scope>
    <source>
        <strain evidence="2">PCC 7822</strain>
    </source>
</reference>
<dbReference type="STRING" id="497965.Cyan7822_0976"/>
<organism evidence="1 2">
    <name type="scientific">Gloeothece verrucosa (strain PCC 7822)</name>
    <name type="common">Cyanothece sp. (strain PCC 7822)</name>
    <dbReference type="NCBI Taxonomy" id="497965"/>
    <lineage>
        <taxon>Bacteria</taxon>
        <taxon>Bacillati</taxon>
        <taxon>Cyanobacteriota</taxon>
        <taxon>Cyanophyceae</taxon>
        <taxon>Oscillatoriophycideae</taxon>
        <taxon>Chroococcales</taxon>
        <taxon>Aphanothecaceae</taxon>
        <taxon>Gloeothece</taxon>
        <taxon>Gloeothece verrucosa</taxon>
    </lineage>
</organism>
<dbReference type="AlphaFoldDB" id="E0UDY3"/>
<dbReference type="HOGENOM" id="CLU_1583769_0_0_3"/>
<dbReference type="KEGG" id="cyj:Cyan7822_0976"/>
<gene>
    <name evidence="1" type="ordered locus">Cyan7822_0976</name>
</gene>